<accession>A0A9P8G9T9</accession>
<dbReference type="PANTHER" id="PTHR44229">
    <property type="entry name" value="15-HYDROXYPROSTAGLANDIN DEHYDROGENASE [NAD(+)]"/>
    <property type="match status" value="1"/>
</dbReference>
<dbReference type="AlphaFoldDB" id="A0A9P8G9T9"/>
<reference evidence="5" key="2">
    <citation type="submission" date="2021-08" db="EMBL/GenBank/DDBJ databases">
        <authorList>
            <person name="Gostincar C."/>
            <person name="Sun X."/>
            <person name="Song Z."/>
            <person name="Gunde-Cimerman N."/>
        </authorList>
    </citation>
    <scope>NUCLEOTIDE SEQUENCE</scope>
    <source>
        <strain evidence="5">EXF-8016</strain>
    </source>
</reference>
<dbReference type="SUPFAM" id="SSF51735">
    <property type="entry name" value="NAD(P)-binding Rossmann-fold domains"/>
    <property type="match status" value="1"/>
</dbReference>
<dbReference type="GO" id="GO:0016616">
    <property type="term" value="F:oxidoreductase activity, acting on the CH-OH group of donors, NAD or NADP as acceptor"/>
    <property type="evidence" value="ECO:0007669"/>
    <property type="project" value="TreeGrafter"/>
</dbReference>
<protein>
    <submittedName>
        <fullName evidence="5">Uncharacterized protein</fullName>
    </submittedName>
</protein>
<dbReference type="InterPro" id="IPR036291">
    <property type="entry name" value="NAD(P)-bd_dom_sf"/>
</dbReference>
<dbReference type="PANTHER" id="PTHR44229:SF4">
    <property type="entry name" value="15-HYDROXYPROSTAGLANDIN DEHYDROGENASE [NAD(+)]"/>
    <property type="match status" value="1"/>
</dbReference>
<dbReference type="Proteomes" id="UP000767238">
    <property type="component" value="Unassembled WGS sequence"/>
</dbReference>
<evidence type="ECO:0000256" key="2">
    <source>
        <dbReference type="ARBA" id="ARBA00022857"/>
    </source>
</evidence>
<dbReference type="Pfam" id="PF00106">
    <property type="entry name" value="adh_short"/>
    <property type="match status" value="1"/>
</dbReference>
<evidence type="ECO:0000256" key="3">
    <source>
        <dbReference type="ARBA" id="ARBA00023002"/>
    </source>
</evidence>
<dbReference type="Gene3D" id="3.40.50.720">
    <property type="entry name" value="NAD(P)-binding Rossmann-like Domain"/>
    <property type="match status" value="1"/>
</dbReference>
<dbReference type="PRINTS" id="PR00081">
    <property type="entry name" value="GDHRDH"/>
</dbReference>
<gene>
    <name evidence="5" type="ORF">KCV03_g9900</name>
</gene>
<reference evidence="5" key="1">
    <citation type="journal article" date="2021" name="J Fungi (Basel)">
        <title>Virulence traits and population genomics of the black yeast Aureobasidium melanogenum.</title>
        <authorList>
            <person name="Cernosa A."/>
            <person name="Sun X."/>
            <person name="Gostincar C."/>
            <person name="Fang C."/>
            <person name="Gunde-Cimerman N."/>
            <person name="Song Z."/>
        </authorList>
    </citation>
    <scope>NUCLEOTIDE SEQUENCE</scope>
    <source>
        <strain evidence="5">EXF-8016</strain>
    </source>
</reference>
<organism evidence="5 6">
    <name type="scientific">Aureobasidium melanogenum</name>
    <name type="common">Aureobasidium pullulans var. melanogenum</name>
    <dbReference type="NCBI Taxonomy" id="46634"/>
    <lineage>
        <taxon>Eukaryota</taxon>
        <taxon>Fungi</taxon>
        <taxon>Dikarya</taxon>
        <taxon>Ascomycota</taxon>
        <taxon>Pezizomycotina</taxon>
        <taxon>Dothideomycetes</taxon>
        <taxon>Dothideomycetidae</taxon>
        <taxon>Dothideales</taxon>
        <taxon>Saccotheciaceae</taxon>
        <taxon>Aureobasidium</taxon>
    </lineage>
</organism>
<dbReference type="EMBL" id="JAHFYH010000153">
    <property type="protein sequence ID" value="KAH0210875.1"/>
    <property type="molecule type" value="Genomic_DNA"/>
</dbReference>
<feature type="non-terminal residue" evidence="5">
    <location>
        <position position="295"/>
    </location>
</feature>
<evidence type="ECO:0000256" key="4">
    <source>
        <dbReference type="RuleBase" id="RU000363"/>
    </source>
</evidence>
<evidence type="ECO:0000256" key="1">
    <source>
        <dbReference type="ARBA" id="ARBA00006484"/>
    </source>
</evidence>
<comment type="caution">
    <text evidence="5">The sequence shown here is derived from an EMBL/GenBank/DDBJ whole genome shotgun (WGS) entry which is preliminary data.</text>
</comment>
<keyword evidence="3" id="KW-0560">Oxidoreductase</keyword>
<evidence type="ECO:0000313" key="5">
    <source>
        <dbReference type="EMBL" id="KAH0210875.1"/>
    </source>
</evidence>
<dbReference type="InterPro" id="IPR020904">
    <property type="entry name" value="Sc_DH/Rdtase_CS"/>
</dbReference>
<keyword evidence="2" id="KW-0521">NADP</keyword>
<evidence type="ECO:0000313" key="6">
    <source>
        <dbReference type="Proteomes" id="UP000767238"/>
    </source>
</evidence>
<sequence length="295" mass="31583">MSDLRSSLNGNIALVTGGGSGIGLAIVQMAIEAGARVVVADLRLSEPLAATIGASNEQAKFVHTDFRKRADLETAIGFSLQIFGDVPDIYVANAGVFEPQWSNFWLDTEGDSYATAEINFIHPLKLTRLATRALLGAKKPGVVVLVSSTVGLSWSYPAALYCATKHALIGFTRSLAPAESLNGIKVVCLCPGIVDTPLWQTQEGLSEQFSVSDKVSITSEDAAAAMVDLIVNERYKGGMVLKVDRSGVKVIEFSGKTRDLKDEDLAKVKDRSFAPVQDLLAAEIGRPWGEVSDRL</sequence>
<dbReference type="InterPro" id="IPR002347">
    <property type="entry name" value="SDR_fam"/>
</dbReference>
<dbReference type="GO" id="GO:0005737">
    <property type="term" value="C:cytoplasm"/>
    <property type="evidence" value="ECO:0007669"/>
    <property type="project" value="TreeGrafter"/>
</dbReference>
<dbReference type="PROSITE" id="PS00061">
    <property type="entry name" value="ADH_SHORT"/>
    <property type="match status" value="1"/>
</dbReference>
<name>A0A9P8G9T9_AURME</name>
<dbReference type="OrthoDB" id="5296at2759"/>
<proteinExistence type="inferred from homology"/>
<comment type="similarity">
    <text evidence="1 4">Belongs to the short-chain dehydrogenases/reductases (SDR) family.</text>
</comment>
<dbReference type="PRINTS" id="PR00080">
    <property type="entry name" value="SDRFAMILY"/>
</dbReference>